<accession>A0ABP9TMU6</accession>
<dbReference type="RefSeq" id="WP_210099982.1">
    <property type="nucleotide sequence ID" value="NZ_BAABLK010000034.1"/>
</dbReference>
<dbReference type="Pfam" id="PF13443">
    <property type="entry name" value="HTH_26"/>
    <property type="match status" value="1"/>
</dbReference>
<name>A0ABP9TMU6_9MICC</name>
<dbReference type="InterPro" id="IPR001387">
    <property type="entry name" value="Cro/C1-type_HTH"/>
</dbReference>
<keyword evidence="3" id="KW-1185">Reference proteome</keyword>
<feature type="domain" description="HTH cro/C1-type" evidence="1">
    <location>
        <begin position="33"/>
        <end position="76"/>
    </location>
</feature>
<evidence type="ECO:0000313" key="2">
    <source>
        <dbReference type="EMBL" id="GAA5228006.1"/>
    </source>
</evidence>
<evidence type="ECO:0000313" key="3">
    <source>
        <dbReference type="Proteomes" id="UP001501257"/>
    </source>
</evidence>
<reference evidence="3" key="1">
    <citation type="journal article" date="2019" name="Int. J. Syst. Evol. Microbiol.">
        <title>The Global Catalogue of Microorganisms (GCM) 10K type strain sequencing project: providing services to taxonomists for standard genome sequencing and annotation.</title>
        <authorList>
            <consortium name="The Broad Institute Genomics Platform"/>
            <consortium name="The Broad Institute Genome Sequencing Center for Infectious Disease"/>
            <person name="Wu L."/>
            <person name="Ma J."/>
        </authorList>
    </citation>
    <scope>NUCLEOTIDE SEQUENCE [LARGE SCALE GENOMIC DNA]</scope>
    <source>
        <strain evidence="3">JCM 18952</strain>
    </source>
</reference>
<dbReference type="EMBL" id="BAABLK010000034">
    <property type="protein sequence ID" value="GAA5228006.1"/>
    <property type="molecule type" value="Genomic_DNA"/>
</dbReference>
<dbReference type="Proteomes" id="UP001501257">
    <property type="component" value="Unassembled WGS sequence"/>
</dbReference>
<sequence>MGPVDTDVPTEIQRHPGQLRTDRTKILVDPSGLVDIGVANLSVLKNNCAKAIRFCALRAMCHAMDCEVGDLPSYVPAR</sequence>
<proteinExistence type="predicted"/>
<gene>
    <name evidence="2" type="ORF">GCM10025778_25390</name>
</gene>
<protein>
    <recommendedName>
        <fullName evidence="1">HTH cro/C1-type domain-containing protein</fullName>
    </recommendedName>
</protein>
<comment type="caution">
    <text evidence="2">The sequence shown here is derived from an EMBL/GenBank/DDBJ whole genome shotgun (WGS) entry which is preliminary data.</text>
</comment>
<evidence type="ECO:0000259" key="1">
    <source>
        <dbReference type="Pfam" id="PF13443"/>
    </source>
</evidence>
<organism evidence="2 3">
    <name type="scientific">Paeniglutamicibacter antarcticus</name>
    <dbReference type="NCBI Taxonomy" id="494023"/>
    <lineage>
        <taxon>Bacteria</taxon>
        <taxon>Bacillati</taxon>
        <taxon>Actinomycetota</taxon>
        <taxon>Actinomycetes</taxon>
        <taxon>Micrococcales</taxon>
        <taxon>Micrococcaceae</taxon>
        <taxon>Paeniglutamicibacter</taxon>
    </lineage>
</organism>